<evidence type="ECO:0000313" key="2">
    <source>
        <dbReference type="EMBL" id="CCH17111.1"/>
    </source>
</evidence>
<protein>
    <submittedName>
        <fullName evidence="2">Uncharacterized protein</fullName>
    </submittedName>
</protein>
<dbReference type="STRING" id="1150864.MILUP08_42031"/>
<proteinExistence type="predicted"/>
<sequence length="165" mass="17377">MSEQVPEGAATVELTIVVEPELPLTAERLDALTQGFADDLRTLPRVRVTPATTPASGPGKSPEAWELGMLVVGGLFSATTMRAIVQVAIAYTERTRARSITVRSGDTEVVITGSTRIDDPLLVAELARVMEATHRSDPALASPDPDPDPDQAAIVPGDRPGGVRA</sequence>
<reference evidence="3" key="1">
    <citation type="journal article" date="2012" name="J. Bacteriol.">
        <title>Genome Sequence of Micromonospora lupini Lupac 08, Isolated from Root Nodules of Lupinus angustifolius.</title>
        <authorList>
            <person name="Alonso-Vega P."/>
            <person name="Normand P."/>
            <person name="Bacigalupe R."/>
            <person name="Pujic P."/>
            <person name="Lajus A."/>
            <person name="Vallenet D."/>
            <person name="Carro L."/>
            <person name="Coll P."/>
            <person name="Trujillo M.E."/>
        </authorList>
    </citation>
    <scope>NUCLEOTIDE SEQUENCE [LARGE SCALE GENOMIC DNA]</scope>
    <source>
        <strain evidence="3">Lupac 08</strain>
    </source>
</reference>
<comment type="caution">
    <text evidence="2">The sequence shown here is derived from an EMBL/GenBank/DDBJ whole genome shotgun (WGS) entry which is preliminary data.</text>
</comment>
<organism evidence="2 3">
    <name type="scientific">Micromonospora lupini str. Lupac 08</name>
    <dbReference type="NCBI Taxonomy" id="1150864"/>
    <lineage>
        <taxon>Bacteria</taxon>
        <taxon>Bacillati</taxon>
        <taxon>Actinomycetota</taxon>
        <taxon>Actinomycetes</taxon>
        <taxon>Micromonosporales</taxon>
        <taxon>Micromonosporaceae</taxon>
        <taxon>Micromonospora</taxon>
    </lineage>
</organism>
<evidence type="ECO:0000313" key="3">
    <source>
        <dbReference type="Proteomes" id="UP000003448"/>
    </source>
</evidence>
<dbReference type="RefSeq" id="WP_007457529.1">
    <property type="nucleotide sequence ID" value="NZ_HF570108.1"/>
</dbReference>
<gene>
    <name evidence="2" type="ORF">MILUP08_42031</name>
</gene>
<evidence type="ECO:0000256" key="1">
    <source>
        <dbReference type="SAM" id="MobiDB-lite"/>
    </source>
</evidence>
<dbReference type="eggNOG" id="ENOG502ZQBK">
    <property type="taxonomic scope" value="Bacteria"/>
</dbReference>
<keyword evidence="3" id="KW-1185">Reference proteome</keyword>
<dbReference type="AlphaFoldDB" id="I0KZW4"/>
<dbReference type="OrthoDB" id="3393778at2"/>
<accession>I0KZW4</accession>
<feature type="region of interest" description="Disordered" evidence="1">
    <location>
        <begin position="133"/>
        <end position="165"/>
    </location>
</feature>
<dbReference type="Proteomes" id="UP000003448">
    <property type="component" value="Unassembled WGS sequence"/>
</dbReference>
<dbReference type="EMBL" id="CAIE01000017">
    <property type="protein sequence ID" value="CCH17111.1"/>
    <property type="molecule type" value="Genomic_DNA"/>
</dbReference>
<name>I0KZW4_9ACTN</name>